<dbReference type="Pfam" id="PF08238">
    <property type="entry name" value="Sel1"/>
    <property type="match status" value="3"/>
</dbReference>
<feature type="transmembrane region" description="Helical" evidence="2">
    <location>
        <begin position="400"/>
        <end position="425"/>
    </location>
</feature>
<dbReference type="PANTHER" id="PTHR11102">
    <property type="entry name" value="SEL-1-LIKE PROTEIN"/>
    <property type="match status" value="1"/>
</dbReference>
<dbReference type="InterPro" id="IPR011990">
    <property type="entry name" value="TPR-like_helical_dom_sf"/>
</dbReference>
<dbReference type="PANTHER" id="PTHR11102:SF160">
    <property type="entry name" value="ERAD-ASSOCIATED E3 UBIQUITIN-PROTEIN LIGASE COMPONENT HRD3"/>
    <property type="match status" value="1"/>
</dbReference>
<dbReference type="SUPFAM" id="SSF81901">
    <property type="entry name" value="HCP-like"/>
    <property type="match status" value="1"/>
</dbReference>
<evidence type="ECO:0000313" key="5">
    <source>
        <dbReference type="Proteomes" id="UP000319731"/>
    </source>
</evidence>
<keyword evidence="2" id="KW-0472">Membrane</keyword>
<keyword evidence="5" id="KW-1185">Reference proteome</keyword>
<dbReference type="InterPro" id="IPR050767">
    <property type="entry name" value="Sel1_AlgK"/>
</dbReference>
<keyword evidence="2" id="KW-1133">Transmembrane helix</keyword>
<organism evidence="4 5">
    <name type="scientific">Synchytrium microbalum</name>
    <dbReference type="NCBI Taxonomy" id="1806994"/>
    <lineage>
        <taxon>Eukaryota</taxon>
        <taxon>Fungi</taxon>
        <taxon>Fungi incertae sedis</taxon>
        <taxon>Chytridiomycota</taxon>
        <taxon>Chytridiomycota incertae sedis</taxon>
        <taxon>Chytridiomycetes</taxon>
        <taxon>Synchytriales</taxon>
        <taxon>Synchytriaceae</taxon>
        <taxon>Synchytrium</taxon>
    </lineage>
</organism>
<dbReference type="InterPro" id="IPR008978">
    <property type="entry name" value="HSP20-like_chaperone"/>
</dbReference>
<dbReference type="PROSITE" id="PS51203">
    <property type="entry name" value="CS"/>
    <property type="match status" value="1"/>
</dbReference>
<reference evidence="4 5" key="1">
    <citation type="journal article" date="2019" name="Sci. Rep.">
        <title>Comparative genomics of chytrid fungi reveal insights into the obligate biotrophic and pathogenic lifestyle of Synchytrium endobioticum.</title>
        <authorList>
            <person name="van de Vossenberg B.T.L.H."/>
            <person name="Warris S."/>
            <person name="Nguyen H.D.T."/>
            <person name="van Gent-Pelzer M.P.E."/>
            <person name="Joly D.L."/>
            <person name="van de Geest H.C."/>
            <person name="Bonants P.J.M."/>
            <person name="Smith D.S."/>
            <person name="Levesque C.A."/>
            <person name="van der Lee T.A.J."/>
        </authorList>
    </citation>
    <scope>NUCLEOTIDE SEQUENCE [LARGE SCALE GENOMIC DNA]</scope>
    <source>
        <strain evidence="4 5">JEL517</strain>
    </source>
</reference>
<comment type="caution">
    <text evidence="4">The sequence shown here is derived from an EMBL/GenBank/DDBJ whole genome shotgun (WGS) entry which is preliminary data.</text>
</comment>
<keyword evidence="2" id="KW-0812">Transmembrane</keyword>
<dbReference type="RefSeq" id="XP_031023171.1">
    <property type="nucleotide sequence ID" value="XM_031170863.1"/>
</dbReference>
<protein>
    <recommendedName>
        <fullName evidence="3">CS domain-containing protein</fullName>
    </recommendedName>
</protein>
<feature type="domain" description="CS" evidence="3">
    <location>
        <begin position="20"/>
        <end position="115"/>
    </location>
</feature>
<sequence length="433" mass="47208">MAAATAVRVAPNEKTLALFIGGEPYIWSQSDEDSSLTLQACLPRNTKAKDVQVDYSDDHVVVTILESNVRVQGKLYGSINKHDLVWQLETTPKDGRRVLTVNMEKLVETRWPTLIVEPINGNIDPHSLYLLAEGDLASARISTNQAESLQFNIDALAKLTKAAEQDNIPAILRLAAWYQFGAEASNAIPVKKDLEKGFELHLKAAELGNCEACYIVGCSFANISGDSIKVSYPDAIVWWTNCLNYDDHLADHSRALYVSAAWQAGLLLLKGGDKLGDPAPEKALTYWKISGSQGHPPSMYNIGLLLMNGWGTATTDVAAGVKLIASAVSIDPSKVLTLPPQLEGLTPVELEKLIEMARENKEELVHVLVDKVKAEQKAAEDKTLKKKKKRKSSKKVDQTGLSTTTIVVGVVGVVALTAAVGYLAYRYGERRTS</sequence>
<dbReference type="Pfam" id="PF04969">
    <property type="entry name" value="CS"/>
    <property type="match status" value="1"/>
</dbReference>
<dbReference type="Proteomes" id="UP000319731">
    <property type="component" value="Unassembled WGS sequence"/>
</dbReference>
<dbReference type="Gene3D" id="2.60.40.790">
    <property type="match status" value="1"/>
</dbReference>
<comment type="similarity">
    <text evidence="1">Belongs to the sel-1 family.</text>
</comment>
<dbReference type="GeneID" id="42006160"/>
<dbReference type="InterPro" id="IPR006597">
    <property type="entry name" value="Sel1-like"/>
</dbReference>
<name>A0A507BPC1_9FUNG</name>
<evidence type="ECO:0000259" key="3">
    <source>
        <dbReference type="PROSITE" id="PS51203"/>
    </source>
</evidence>
<dbReference type="OrthoDB" id="416217at2759"/>
<dbReference type="EMBL" id="QEAO01000038">
    <property type="protein sequence ID" value="TPX31840.1"/>
    <property type="molecule type" value="Genomic_DNA"/>
</dbReference>
<evidence type="ECO:0000313" key="4">
    <source>
        <dbReference type="EMBL" id="TPX31840.1"/>
    </source>
</evidence>
<dbReference type="CDD" id="cd06467">
    <property type="entry name" value="p23_NUDC_like"/>
    <property type="match status" value="1"/>
</dbReference>
<dbReference type="Gene3D" id="1.25.40.10">
    <property type="entry name" value="Tetratricopeptide repeat domain"/>
    <property type="match status" value="1"/>
</dbReference>
<evidence type="ECO:0000256" key="1">
    <source>
        <dbReference type="ARBA" id="ARBA00038101"/>
    </source>
</evidence>
<dbReference type="SMART" id="SM00671">
    <property type="entry name" value="SEL1"/>
    <property type="match status" value="3"/>
</dbReference>
<gene>
    <name evidence="4" type="ORF">SmJEL517_g04935</name>
</gene>
<dbReference type="AlphaFoldDB" id="A0A507BPC1"/>
<dbReference type="InterPro" id="IPR007052">
    <property type="entry name" value="CS_dom"/>
</dbReference>
<accession>A0A507BPC1</accession>
<dbReference type="STRING" id="1806994.A0A507BPC1"/>
<proteinExistence type="inferred from homology"/>
<dbReference type="SUPFAM" id="SSF49764">
    <property type="entry name" value="HSP20-like chaperones"/>
    <property type="match status" value="1"/>
</dbReference>
<evidence type="ECO:0000256" key="2">
    <source>
        <dbReference type="SAM" id="Phobius"/>
    </source>
</evidence>